<evidence type="ECO:0000313" key="1">
    <source>
        <dbReference type="EMBL" id="SPP94904.1"/>
    </source>
</evidence>
<gene>
    <name evidence="1" type="ORF">BRAD3257_3890</name>
</gene>
<dbReference type="KEGG" id="bvz:BRAD3257_3890"/>
<accession>A0A2U3Q0H4</accession>
<reference evidence="1 2" key="1">
    <citation type="submission" date="2018-03" db="EMBL/GenBank/DDBJ databases">
        <authorList>
            <person name="Gully D."/>
        </authorList>
    </citation>
    <scope>NUCLEOTIDE SEQUENCE [LARGE SCALE GENOMIC DNA]</scope>
    <source>
        <strain evidence="1">ORS3257</strain>
    </source>
</reference>
<protein>
    <submittedName>
        <fullName evidence="1">Uncharacterized protein</fullName>
    </submittedName>
</protein>
<proteinExistence type="predicted"/>
<sequence>MSQERDRKAKYCEPAALSLCVAHGL</sequence>
<organism evidence="1 2">
    <name type="scientific">Bradyrhizobium vignae</name>
    <dbReference type="NCBI Taxonomy" id="1549949"/>
    <lineage>
        <taxon>Bacteria</taxon>
        <taxon>Pseudomonadati</taxon>
        <taxon>Pseudomonadota</taxon>
        <taxon>Alphaproteobacteria</taxon>
        <taxon>Hyphomicrobiales</taxon>
        <taxon>Nitrobacteraceae</taxon>
        <taxon>Bradyrhizobium</taxon>
    </lineage>
</organism>
<dbReference type="AlphaFoldDB" id="A0A2U3Q0H4"/>
<dbReference type="EMBL" id="LS398110">
    <property type="protein sequence ID" value="SPP94904.1"/>
    <property type="molecule type" value="Genomic_DNA"/>
</dbReference>
<name>A0A2U3Q0H4_9BRAD</name>
<dbReference type="Proteomes" id="UP000246085">
    <property type="component" value="Chromosome BRAD3257"/>
</dbReference>
<evidence type="ECO:0000313" key="2">
    <source>
        <dbReference type="Proteomes" id="UP000246085"/>
    </source>
</evidence>